<feature type="transmembrane region" description="Helical" evidence="9">
    <location>
        <begin position="378"/>
        <end position="397"/>
    </location>
</feature>
<keyword evidence="2 8" id="KW-0812">Transmembrane</keyword>
<dbReference type="GO" id="GO:0005886">
    <property type="term" value="C:plasma membrane"/>
    <property type="evidence" value="ECO:0007669"/>
    <property type="project" value="TreeGrafter"/>
</dbReference>
<evidence type="ECO:0000256" key="3">
    <source>
        <dbReference type="ARBA" id="ARBA00022989"/>
    </source>
</evidence>
<name>A0A821HQ28_9BILA</name>
<dbReference type="AlphaFoldDB" id="A0A821HQ28"/>
<feature type="transmembrane region" description="Helical" evidence="9">
    <location>
        <begin position="203"/>
        <end position="228"/>
    </location>
</feature>
<evidence type="ECO:0000256" key="1">
    <source>
        <dbReference type="ARBA" id="ARBA00004141"/>
    </source>
</evidence>
<keyword evidence="6 8" id="KW-0675">Receptor</keyword>
<dbReference type="EMBL" id="CAJOBS010001103">
    <property type="protein sequence ID" value="CAF4688354.1"/>
    <property type="molecule type" value="Genomic_DNA"/>
</dbReference>
<dbReference type="GO" id="GO:0004930">
    <property type="term" value="F:G protein-coupled receptor activity"/>
    <property type="evidence" value="ECO:0007669"/>
    <property type="project" value="UniProtKB-KW"/>
</dbReference>
<evidence type="ECO:0000256" key="9">
    <source>
        <dbReference type="SAM" id="Phobius"/>
    </source>
</evidence>
<gene>
    <name evidence="11" type="ORF">TOA249_LOCUS16297</name>
</gene>
<keyword evidence="4 8" id="KW-0297">G-protein coupled receptor</keyword>
<evidence type="ECO:0000256" key="6">
    <source>
        <dbReference type="ARBA" id="ARBA00023170"/>
    </source>
</evidence>
<evidence type="ECO:0000256" key="4">
    <source>
        <dbReference type="ARBA" id="ARBA00023040"/>
    </source>
</evidence>
<accession>A0A821HQ28</accession>
<dbReference type="PANTHER" id="PTHR24243:SF230">
    <property type="entry name" value="G-PROTEIN COUPLED RECEPTORS FAMILY 1 PROFILE DOMAIN-CONTAINING PROTEIN"/>
    <property type="match status" value="1"/>
</dbReference>
<dbReference type="InterPro" id="IPR000276">
    <property type="entry name" value="GPCR_Rhodpsn"/>
</dbReference>
<feature type="domain" description="G-protein coupled receptors family 1 profile" evidence="10">
    <location>
        <begin position="60"/>
        <end position="394"/>
    </location>
</feature>
<dbReference type="Pfam" id="PF00001">
    <property type="entry name" value="7tm_1"/>
    <property type="match status" value="1"/>
</dbReference>
<feature type="transmembrane region" description="Helical" evidence="9">
    <location>
        <begin position="121"/>
        <end position="141"/>
    </location>
</feature>
<evidence type="ECO:0000313" key="11">
    <source>
        <dbReference type="EMBL" id="CAF4688354.1"/>
    </source>
</evidence>
<dbReference type="PANTHER" id="PTHR24243">
    <property type="entry name" value="G-PROTEIN COUPLED RECEPTOR"/>
    <property type="match status" value="1"/>
</dbReference>
<comment type="caution">
    <text evidence="11">The sequence shown here is derived from an EMBL/GenBank/DDBJ whole genome shotgun (WGS) entry which is preliminary data.</text>
</comment>
<evidence type="ECO:0000256" key="5">
    <source>
        <dbReference type="ARBA" id="ARBA00023136"/>
    </source>
</evidence>
<evidence type="ECO:0000256" key="2">
    <source>
        <dbReference type="ARBA" id="ARBA00022692"/>
    </source>
</evidence>
<dbReference type="PROSITE" id="PS00237">
    <property type="entry name" value="G_PROTEIN_RECEP_F1_1"/>
    <property type="match status" value="1"/>
</dbReference>
<reference evidence="11" key="1">
    <citation type="submission" date="2021-02" db="EMBL/GenBank/DDBJ databases">
        <authorList>
            <person name="Nowell W R."/>
        </authorList>
    </citation>
    <scope>NUCLEOTIDE SEQUENCE</scope>
</reference>
<dbReference type="InterPro" id="IPR017452">
    <property type="entry name" value="GPCR_Rhodpsn_7TM"/>
</dbReference>
<evidence type="ECO:0000256" key="7">
    <source>
        <dbReference type="ARBA" id="ARBA00023224"/>
    </source>
</evidence>
<keyword evidence="3 9" id="KW-1133">Transmembrane helix</keyword>
<feature type="transmembrane region" description="Helical" evidence="9">
    <location>
        <begin position="343"/>
        <end position="366"/>
    </location>
</feature>
<dbReference type="SUPFAM" id="SSF81321">
    <property type="entry name" value="Family A G protein-coupled receptor-like"/>
    <property type="match status" value="1"/>
</dbReference>
<sequence>MTNANNTYTILFSNMNYSTPYTNISLLQNQLILNNYGDLAIVERLTIFLTFIVSIIGIIGNAGTIIVLNQKTMRQWRSSILLTALAAVDLLYLSIIFLSIIDTLTNQAVGLHRSILLCQATVYITHVCSFLSAACTLSFTLQRFIAVHFPLHANAIISNRSSIITILSLVFISSSFYAFSFFVTNISQGQCREDESYPVLFPLLIVDICLTFVIPFIFILLCNVAIVYKLQSRKKFTQSFIDSTAKASCCQRATDGHNERQELYGSNSQRNISTDYIHLKRGEKKHNYKMSTQLDESQRSEHKYLSRLSYPRLSMGRSSCEYVAQIGTLQRHQQAISQRTTKMLVICSTTFLIFNSPYSAVLFYSIISKQVLTRPLDILRYFYFMSFCLNFFLYSLCGNRFRHELIILLKKVCHRCCINIFPQHCLPSSKSSPHTADSISTIRTRI</sequence>
<keyword evidence="5 9" id="KW-0472">Membrane</keyword>
<organism evidence="11 12">
    <name type="scientific">Rotaria socialis</name>
    <dbReference type="NCBI Taxonomy" id="392032"/>
    <lineage>
        <taxon>Eukaryota</taxon>
        <taxon>Metazoa</taxon>
        <taxon>Spiralia</taxon>
        <taxon>Gnathifera</taxon>
        <taxon>Rotifera</taxon>
        <taxon>Eurotatoria</taxon>
        <taxon>Bdelloidea</taxon>
        <taxon>Philodinida</taxon>
        <taxon>Philodinidae</taxon>
        <taxon>Rotaria</taxon>
    </lineage>
</organism>
<evidence type="ECO:0000259" key="10">
    <source>
        <dbReference type="PROSITE" id="PS50262"/>
    </source>
</evidence>
<comment type="subcellular location">
    <subcellularLocation>
        <location evidence="1">Membrane</location>
        <topology evidence="1">Multi-pass membrane protein</topology>
    </subcellularLocation>
</comment>
<dbReference type="Proteomes" id="UP000663838">
    <property type="component" value="Unassembled WGS sequence"/>
</dbReference>
<comment type="similarity">
    <text evidence="8">Belongs to the G-protein coupled receptor 1 family.</text>
</comment>
<protein>
    <recommendedName>
        <fullName evidence="10">G-protein coupled receptors family 1 profile domain-containing protein</fullName>
    </recommendedName>
</protein>
<evidence type="ECO:0000256" key="8">
    <source>
        <dbReference type="RuleBase" id="RU000688"/>
    </source>
</evidence>
<evidence type="ECO:0000313" key="12">
    <source>
        <dbReference type="Proteomes" id="UP000663838"/>
    </source>
</evidence>
<dbReference type="PRINTS" id="PR00237">
    <property type="entry name" value="GPCRRHODOPSN"/>
</dbReference>
<feature type="transmembrane region" description="Helical" evidence="9">
    <location>
        <begin position="80"/>
        <end position="101"/>
    </location>
</feature>
<dbReference type="Gene3D" id="1.20.1070.10">
    <property type="entry name" value="Rhodopsin 7-helix transmembrane proteins"/>
    <property type="match status" value="1"/>
</dbReference>
<dbReference type="PROSITE" id="PS50262">
    <property type="entry name" value="G_PROTEIN_RECEP_F1_2"/>
    <property type="match status" value="1"/>
</dbReference>
<keyword evidence="7 8" id="KW-0807">Transducer</keyword>
<proteinExistence type="inferred from homology"/>
<feature type="transmembrane region" description="Helical" evidence="9">
    <location>
        <begin position="162"/>
        <end position="183"/>
    </location>
</feature>
<feature type="transmembrane region" description="Helical" evidence="9">
    <location>
        <begin position="45"/>
        <end position="68"/>
    </location>
</feature>